<dbReference type="InterPro" id="IPR046347">
    <property type="entry name" value="bZIP_sf"/>
</dbReference>
<dbReference type="CDD" id="cd14688">
    <property type="entry name" value="bZIP_YAP"/>
    <property type="match status" value="1"/>
</dbReference>
<dbReference type="InterPro" id="IPR050936">
    <property type="entry name" value="AP-1-like"/>
</dbReference>
<protein>
    <recommendedName>
        <fullName evidence="4">BZIP domain-containing protein</fullName>
    </recommendedName>
</protein>
<evidence type="ECO:0000256" key="1">
    <source>
        <dbReference type="ARBA" id="ARBA00004123"/>
    </source>
</evidence>
<evidence type="ECO:0000313" key="5">
    <source>
        <dbReference type="EMBL" id="KAG2231760.1"/>
    </source>
</evidence>
<dbReference type="SUPFAM" id="SSF57959">
    <property type="entry name" value="Leucine zipper domain"/>
    <property type="match status" value="1"/>
</dbReference>
<feature type="region of interest" description="Disordered" evidence="3">
    <location>
        <begin position="16"/>
        <end position="63"/>
    </location>
</feature>
<gene>
    <name evidence="5" type="ORF">INT48_004039</name>
</gene>
<proteinExistence type="predicted"/>
<feature type="region of interest" description="Disordered" evidence="3">
    <location>
        <begin position="286"/>
        <end position="338"/>
    </location>
</feature>
<dbReference type="GO" id="GO:0000976">
    <property type="term" value="F:transcription cis-regulatory region binding"/>
    <property type="evidence" value="ECO:0007669"/>
    <property type="project" value="InterPro"/>
</dbReference>
<dbReference type="PANTHER" id="PTHR40621:SF6">
    <property type="entry name" value="AP-1-LIKE TRANSCRIPTION FACTOR YAP1-RELATED"/>
    <property type="match status" value="1"/>
</dbReference>
<name>A0A8H7SKY3_9FUNG</name>
<feature type="compositionally biased region" description="Low complexity" evidence="3">
    <location>
        <begin position="42"/>
        <end position="53"/>
    </location>
</feature>
<accession>A0A8H7SKY3</accession>
<feature type="compositionally biased region" description="Low complexity" evidence="3">
    <location>
        <begin position="321"/>
        <end position="334"/>
    </location>
</feature>
<reference evidence="5" key="1">
    <citation type="submission" date="2021-01" db="EMBL/GenBank/DDBJ databases">
        <title>Metabolic potential, ecology and presence of endohyphal bacteria is reflected in genomic diversity of Mucoromycotina.</title>
        <authorList>
            <person name="Muszewska A."/>
            <person name="Okrasinska A."/>
            <person name="Steczkiewicz K."/>
            <person name="Drgas O."/>
            <person name="Orlowska M."/>
            <person name="Perlinska-Lenart U."/>
            <person name="Aleksandrzak-Piekarczyk T."/>
            <person name="Szatraj K."/>
            <person name="Zielenkiewicz U."/>
            <person name="Pilsyk S."/>
            <person name="Malc E."/>
            <person name="Mieczkowski P."/>
            <person name="Kruszewska J.S."/>
            <person name="Biernat P."/>
            <person name="Pawlowska J."/>
        </authorList>
    </citation>
    <scope>NUCLEOTIDE SEQUENCE</scope>
    <source>
        <strain evidence="5">WA0000018081</strain>
    </source>
</reference>
<sequence>MSDTIAFEHFDPEIELGNLDANGRPIRPRKKPGRKPNPPSPAQRKAQNRAAQRAFRERKRREMRDAESLVKKCIYARDCALRENTRLSRRLEELKFETNYLKGYALTLKMACIANQVEVPKFWDTGVTDDIGAEEMTFSKTKGVPQQLEFFLDKQMNIISLMDQQIKESTMNDNELPPSSILSSSPSSSSSSLMDHHNSMASPLSSSSESSYSDDFDNQSNTARDDFDMNHAISSIAPQLASHLETPFFQQLLNTDLVGSNPLNNPTFCATNNAKNIGLYSTVPASPSSLANQQQEEESPILDAKTGLPRKTTKFNLEQYNNSSDDNSSTSSSSAKNVFPPMTPLDAINRMRSVKNLDVGTRALFIPTELQRSIPHDTRIDVVPGAALRDHMILFQDFYDANELFGYLAESSVFLGGKLGNPDSWFVPPNFFKRYWFLCPNHKHDRMDNALEIMVGLGKKMIQLMTQRKQMYIERDLYSEYFPEPTVEQVVQHVVDQVFLERDDQQHLDDIYNTPMEDMFSMEEDEESCNQAMDLLASDLPLEHFITMMNASMPRMNPQSFTAA</sequence>
<dbReference type="Gene3D" id="1.20.5.170">
    <property type="match status" value="1"/>
</dbReference>
<dbReference type="AlphaFoldDB" id="A0A8H7SKY3"/>
<evidence type="ECO:0000256" key="3">
    <source>
        <dbReference type="SAM" id="MobiDB-lite"/>
    </source>
</evidence>
<feature type="compositionally biased region" description="Low complexity" evidence="3">
    <location>
        <begin position="176"/>
        <end position="211"/>
    </location>
</feature>
<organism evidence="5 6">
    <name type="scientific">Thamnidium elegans</name>
    <dbReference type="NCBI Taxonomy" id="101142"/>
    <lineage>
        <taxon>Eukaryota</taxon>
        <taxon>Fungi</taxon>
        <taxon>Fungi incertae sedis</taxon>
        <taxon>Mucoromycota</taxon>
        <taxon>Mucoromycotina</taxon>
        <taxon>Mucoromycetes</taxon>
        <taxon>Mucorales</taxon>
        <taxon>Mucorineae</taxon>
        <taxon>Mucoraceae</taxon>
        <taxon>Thamnidium</taxon>
    </lineage>
</organism>
<dbReference type="EMBL" id="JAEPRE010000136">
    <property type="protein sequence ID" value="KAG2231760.1"/>
    <property type="molecule type" value="Genomic_DNA"/>
</dbReference>
<comment type="subcellular location">
    <subcellularLocation>
        <location evidence="1">Nucleus</location>
    </subcellularLocation>
</comment>
<evidence type="ECO:0000259" key="4">
    <source>
        <dbReference type="PROSITE" id="PS00036"/>
    </source>
</evidence>
<feature type="domain" description="BZIP" evidence="4">
    <location>
        <begin position="44"/>
        <end position="58"/>
    </location>
</feature>
<comment type="caution">
    <text evidence="5">The sequence shown here is derived from an EMBL/GenBank/DDBJ whole genome shotgun (WGS) entry which is preliminary data.</text>
</comment>
<dbReference type="GO" id="GO:0001228">
    <property type="term" value="F:DNA-binding transcription activator activity, RNA polymerase II-specific"/>
    <property type="evidence" value="ECO:0007669"/>
    <property type="project" value="TreeGrafter"/>
</dbReference>
<evidence type="ECO:0000313" key="6">
    <source>
        <dbReference type="Proteomes" id="UP000613177"/>
    </source>
</evidence>
<dbReference type="InterPro" id="IPR004827">
    <property type="entry name" value="bZIP"/>
</dbReference>
<feature type="region of interest" description="Disordered" evidence="3">
    <location>
        <begin position="170"/>
        <end position="225"/>
    </location>
</feature>
<keyword evidence="2" id="KW-0539">Nucleus</keyword>
<dbReference type="PANTHER" id="PTHR40621">
    <property type="entry name" value="TRANSCRIPTION FACTOR KAPC-RELATED"/>
    <property type="match status" value="1"/>
</dbReference>
<evidence type="ECO:0000256" key="2">
    <source>
        <dbReference type="ARBA" id="ARBA00023242"/>
    </source>
</evidence>
<dbReference type="GO" id="GO:0090575">
    <property type="term" value="C:RNA polymerase II transcription regulator complex"/>
    <property type="evidence" value="ECO:0007669"/>
    <property type="project" value="TreeGrafter"/>
</dbReference>
<keyword evidence="6" id="KW-1185">Reference proteome</keyword>
<dbReference type="Proteomes" id="UP000613177">
    <property type="component" value="Unassembled WGS sequence"/>
</dbReference>
<dbReference type="PROSITE" id="PS00036">
    <property type="entry name" value="BZIP_BASIC"/>
    <property type="match status" value="1"/>
</dbReference>